<evidence type="ECO:0000256" key="2">
    <source>
        <dbReference type="ARBA" id="ARBA00022803"/>
    </source>
</evidence>
<protein>
    <submittedName>
        <fullName evidence="4">Tetratricopeptide domain protein</fullName>
    </submittedName>
</protein>
<name>B4D3I8_9BACT</name>
<dbReference type="InterPro" id="IPR019734">
    <property type="entry name" value="TPR_rpt"/>
</dbReference>
<evidence type="ECO:0000313" key="4">
    <source>
        <dbReference type="EMBL" id="EDY18818.1"/>
    </source>
</evidence>
<dbReference type="PROSITE" id="PS50005">
    <property type="entry name" value="TPR"/>
    <property type="match status" value="1"/>
</dbReference>
<organism evidence="4 5">
    <name type="scientific">Chthoniobacter flavus Ellin428</name>
    <dbReference type="NCBI Taxonomy" id="497964"/>
    <lineage>
        <taxon>Bacteria</taxon>
        <taxon>Pseudomonadati</taxon>
        <taxon>Verrucomicrobiota</taxon>
        <taxon>Spartobacteria</taxon>
        <taxon>Chthoniobacterales</taxon>
        <taxon>Chthoniobacteraceae</taxon>
        <taxon>Chthoniobacter</taxon>
    </lineage>
</organism>
<dbReference type="PANTHER" id="PTHR44943">
    <property type="entry name" value="CELLULOSE SYNTHASE OPERON PROTEIN C"/>
    <property type="match status" value="1"/>
</dbReference>
<feature type="repeat" description="TPR" evidence="3">
    <location>
        <begin position="138"/>
        <end position="171"/>
    </location>
</feature>
<dbReference type="STRING" id="497964.CfE428DRAFT_3476"/>
<evidence type="ECO:0000313" key="5">
    <source>
        <dbReference type="Proteomes" id="UP000005824"/>
    </source>
</evidence>
<evidence type="ECO:0000256" key="1">
    <source>
        <dbReference type="ARBA" id="ARBA00022737"/>
    </source>
</evidence>
<dbReference type="Pfam" id="PF13181">
    <property type="entry name" value="TPR_8"/>
    <property type="match status" value="2"/>
</dbReference>
<keyword evidence="2 3" id="KW-0802">TPR repeat</keyword>
<dbReference type="InterPro" id="IPR051685">
    <property type="entry name" value="Ycf3/AcsC/BcsC/TPR_MFPF"/>
</dbReference>
<proteinExistence type="predicted"/>
<accession>B4D3I8</accession>
<keyword evidence="1" id="KW-0677">Repeat</keyword>
<dbReference type="SMART" id="SM00028">
    <property type="entry name" value="TPR"/>
    <property type="match status" value="4"/>
</dbReference>
<sequence length="470" mass="52944">MPITTEKDLSENSRALWLKAAHAVELKNFGYAISLIQNILKEAPGFLDARKTLRKVEIIATRGKKSFLSGLSTASLKGAGMVKKDPVAAMELAEKTLESDPTNVQINHLLKEASKAAGYPEIAAFALETIVEANPTDTKTMHELGEHYLTMGRADEAVNVYSKIAEINPGDLTAVKRSKDAAATASMKKGGWDTAQSYRDLMKNKDEAISLEQKSRVVKSVEMIDEQLGELTPQWEEAQTNVDLTRRIAKLWEDRFEQRQDDESLDGAYYYYHHTNELVGGSDPAVARKLSTLQLQRIDMRVKALEDWLAQGGEGHDEAEAYRNELAELKRHKAELLITEAKKRVERNPTDLQLRFELGEQLVRAAQYTEAIQELQRAKQNPNARLKAMNLLGQCYTEKNMLDLAVKQFQEAASEMLAMDATKKEILYKLGLVFERMGKKDESLKCMKDIYEVDYGYLDVAQRVEQSYGS</sequence>
<dbReference type="PANTHER" id="PTHR44943:SF8">
    <property type="entry name" value="TPR REPEAT-CONTAINING PROTEIN MJ0263"/>
    <property type="match status" value="1"/>
</dbReference>
<dbReference type="Gene3D" id="1.25.40.10">
    <property type="entry name" value="Tetratricopeptide repeat domain"/>
    <property type="match status" value="3"/>
</dbReference>
<comment type="caution">
    <text evidence="4">The sequence shown here is derived from an EMBL/GenBank/DDBJ whole genome shotgun (WGS) entry which is preliminary data.</text>
</comment>
<dbReference type="EMBL" id="ABVL01000010">
    <property type="protein sequence ID" value="EDY18818.1"/>
    <property type="molecule type" value="Genomic_DNA"/>
</dbReference>
<reference evidence="4 5" key="1">
    <citation type="journal article" date="2011" name="J. Bacteriol.">
        <title>Genome sequence of Chthoniobacter flavus Ellin428, an aerobic heterotrophic soil bacterium.</title>
        <authorList>
            <person name="Kant R."/>
            <person name="van Passel M.W."/>
            <person name="Palva A."/>
            <person name="Lucas S."/>
            <person name="Lapidus A."/>
            <person name="Glavina Del Rio T."/>
            <person name="Dalin E."/>
            <person name="Tice H."/>
            <person name="Bruce D."/>
            <person name="Goodwin L."/>
            <person name="Pitluck S."/>
            <person name="Larimer F.W."/>
            <person name="Land M.L."/>
            <person name="Hauser L."/>
            <person name="Sangwan P."/>
            <person name="de Vos W.M."/>
            <person name="Janssen P.H."/>
            <person name="Smidt H."/>
        </authorList>
    </citation>
    <scope>NUCLEOTIDE SEQUENCE [LARGE SCALE GENOMIC DNA]</scope>
    <source>
        <strain evidence="4 5">Ellin428</strain>
    </source>
</reference>
<keyword evidence="5" id="KW-1185">Reference proteome</keyword>
<dbReference type="eggNOG" id="COG0457">
    <property type="taxonomic scope" value="Bacteria"/>
</dbReference>
<gene>
    <name evidence="4" type="ORF">CfE428DRAFT_3476</name>
</gene>
<dbReference type="SUPFAM" id="SSF48452">
    <property type="entry name" value="TPR-like"/>
    <property type="match status" value="1"/>
</dbReference>
<evidence type="ECO:0000256" key="3">
    <source>
        <dbReference type="PROSITE-ProRule" id="PRU00339"/>
    </source>
</evidence>
<dbReference type="Proteomes" id="UP000005824">
    <property type="component" value="Unassembled WGS sequence"/>
</dbReference>
<dbReference type="AlphaFoldDB" id="B4D3I8"/>
<dbReference type="InterPro" id="IPR011990">
    <property type="entry name" value="TPR-like_helical_dom_sf"/>
</dbReference>
<dbReference type="InParanoid" id="B4D3I8"/>